<keyword evidence="2" id="KW-1185">Reference proteome</keyword>
<proteinExistence type="predicted"/>
<accession>A0ACC3MKL1</accession>
<gene>
    <name evidence="1" type="ORF">LTR37_017770</name>
</gene>
<protein>
    <submittedName>
        <fullName evidence="1">Uncharacterized protein</fullName>
    </submittedName>
</protein>
<evidence type="ECO:0000313" key="1">
    <source>
        <dbReference type="EMBL" id="KAK3696864.1"/>
    </source>
</evidence>
<sequence length="183" mass="20275">MADGLNHARAMRVAEIMDDFRNIQNYIASVRASPSADEYNEEGFVLLRCCVREAQILLSQPFPQPKGTKGDEDQIKTHLRRIITDAAVRRFKAQRIYLRATAALRWVNSRAAVLQGQRAHAGHAAALQQVRNTLRSELSSITDQRIELLLRTADANAGKWLAEDPGLQVLQRLAGNGNGSACS</sequence>
<organism evidence="1 2">
    <name type="scientific">Vermiconidia calcicola</name>
    <dbReference type="NCBI Taxonomy" id="1690605"/>
    <lineage>
        <taxon>Eukaryota</taxon>
        <taxon>Fungi</taxon>
        <taxon>Dikarya</taxon>
        <taxon>Ascomycota</taxon>
        <taxon>Pezizomycotina</taxon>
        <taxon>Dothideomycetes</taxon>
        <taxon>Dothideomycetidae</taxon>
        <taxon>Mycosphaerellales</taxon>
        <taxon>Extremaceae</taxon>
        <taxon>Vermiconidia</taxon>
    </lineage>
</organism>
<reference evidence="1" key="1">
    <citation type="submission" date="2023-07" db="EMBL/GenBank/DDBJ databases">
        <title>Black Yeasts Isolated from many extreme environments.</title>
        <authorList>
            <person name="Coleine C."/>
            <person name="Stajich J.E."/>
            <person name="Selbmann L."/>
        </authorList>
    </citation>
    <scope>NUCLEOTIDE SEQUENCE</scope>
    <source>
        <strain evidence="1">CCFEE 5714</strain>
    </source>
</reference>
<name>A0ACC3MKL1_9PEZI</name>
<evidence type="ECO:0000313" key="2">
    <source>
        <dbReference type="Proteomes" id="UP001281147"/>
    </source>
</evidence>
<dbReference type="EMBL" id="JAUTXU010000235">
    <property type="protein sequence ID" value="KAK3696864.1"/>
    <property type="molecule type" value="Genomic_DNA"/>
</dbReference>
<comment type="caution">
    <text evidence="1">The sequence shown here is derived from an EMBL/GenBank/DDBJ whole genome shotgun (WGS) entry which is preliminary data.</text>
</comment>
<dbReference type="Proteomes" id="UP001281147">
    <property type="component" value="Unassembled WGS sequence"/>
</dbReference>